<dbReference type="STRING" id="3469.A0A4Y7IPY2"/>
<dbReference type="PROSITE" id="PS51746">
    <property type="entry name" value="PPM_2"/>
    <property type="match status" value="2"/>
</dbReference>
<dbReference type="GO" id="GO:0004722">
    <property type="term" value="F:protein serine/threonine phosphatase activity"/>
    <property type="evidence" value="ECO:0007669"/>
    <property type="project" value="InterPro"/>
</dbReference>
<proteinExistence type="predicted"/>
<dbReference type="PANTHER" id="PTHR47992">
    <property type="entry name" value="PROTEIN PHOSPHATASE"/>
    <property type="match status" value="1"/>
</dbReference>
<protein>
    <recommendedName>
        <fullName evidence="1">PPM-type phosphatase domain-containing protein</fullName>
    </recommendedName>
</protein>
<evidence type="ECO:0000259" key="1">
    <source>
        <dbReference type="PROSITE" id="PS51746"/>
    </source>
</evidence>
<evidence type="ECO:0000313" key="3">
    <source>
        <dbReference type="Proteomes" id="UP000316621"/>
    </source>
</evidence>
<dbReference type="Gene3D" id="3.60.40.10">
    <property type="entry name" value="PPM-type phosphatase domain"/>
    <property type="match status" value="2"/>
</dbReference>
<dbReference type="Pfam" id="PF00481">
    <property type="entry name" value="PP2C"/>
    <property type="match status" value="2"/>
</dbReference>
<reference evidence="2 3" key="1">
    <citation type="journal article" date="2018" name="Science">
        <title>The opium poppy genome and morphinan production.</title>
        <authorList>
            <person name="Guo L."/>
            <person name="Winzer T."/>
            <person name="Yang X."/>
            <person name="Li Y."/>
            <person name="Ning Z."/>
            <person name="He Z."/>
            <person name="Teodor R."/>
            <person name="Lu Y."/>
            <person name="Bowser T.A."/>
            <person name="Graham I.A."/>
            <person name="Ye K."/>
        </authorList>
    </citation>
    <scope>NUCLEOTIDE SEQUENCE [LARGE SCALE GENOMIC DNA]</scope>
    <source>
        <strain evidence="3">cv. HN1</strain>
        <tissue evidence="2">Leaves</tissue>
    </source>
</reference>
<feature type="domain" description="PPM-type phosphatase" evidence="1">
    <location>
        <begin position="33"/>
        <end position="312"/>
    </location>
</feature>
<dbReference type="SUPFAM" id="SSF81606">
    <property type="entry name" value="PP2C-like"/>
    <property type="match status" value="2"/>
</dbReference>
<sequence>MGICMSCASSGVGTYENAVIIDSRSDNKTPSLLGSAYSQQGGKGINQDSAILQQGFGMDDGVLCGVFDGHGMNGHVASILVRELLPSLLLDQKKSISSSTDGNDYVEEWSKACVGAYQVMDDELKSRRENLDFSCSGTTSVTVIKQGEDLVIANLGDSRAVLGTSSDNGEMKAVQLTTDLKPSVPEEAERITKSKGRIFALVNEAHIERVWLPNQYYPGLAMARAFGDFDLKEYGVIAVPQVSHHRLSNNDKFVVLASDGVWDVLSNDQVVSIMSSAGPETAAKAVVDAAVVGWRRFPHVKMDDISVSCMFFHERSQNLTFLHLTIRISNYRHIRHLLIFYRFFVINSTKRRRRKESKINQFSNIKRRKSIFEQSTMGICMSCASYSNPDESIIHDTYENAVIIDSRSDRTPSLIGSVYSQKGDKATNQDSSILQQGFAMNDGALCGVFDEHGMNGHVASILVRELLPSLLLDQKKSISSSTDGNDYVEEWSKACVGAYQVMDDELKSRRENLDFSCSGTTSVTVIKQGEDLVIANLGDSRAVLGTSSDNGEFMAVQLTTDLKPSVIEEAERIRSRRGRVFALQREAHIERVWLPNEDYPGLAMTRAFGDFELKDYGIIATPQISHHHLNIKDKFVVLASDGVWDMLSNDQVVSIMSSSRPETAAKAVVEAAVAGWKRFPHLKMDDISVSCMFFHEIPQNL</sequence>
<dbReference type="InterPro" id="IPR036457">
    <property type="entry name" value="PPM-type-like_dom_sf"/>
</dbReference>
<dbReference type="InterPro" id="IPR001932">
    <property type="entry name" value="PPM-type_phosphatase-like_dom"/>
</dbReference>
<dbReference type="InterPro" id="IPR015655">
    <property type="entry name" value="PP2C"/>
</dbReference>
<dbReference type="EMBL" id="CM010716">
    <property type="protein sequence ID" value="RZC49860.1"/>
    <property type="molecule type" value="Genomic_DNA"/>
</dbReference>
<feature type="domain" description="PPM-type phosphatase" evidence="1">
    <location>
        <begin position="414"/>
        <end position="694"/>
    </location>
</feature>
<gene>
    <name evidence="2" type="ORF">C5167_018295</name>
</gene>
<dbReference type="SMART" id="SM00332">
    <property type="entry name" value="PP2Cc"/>
    <property type="match status" value="2"/>
</dbReference>
<evidence type="ECO:0000313" key="2">
    <source>
        <dbReference type="EMBL" id="RZC49860.1"/>
    </source>
</evidence>
<name>A0A4Y7IPY2_PAPSO</name>
<dbReference type="Proteomes" id="UP000316621">
    <property type="component" value="Chromosome 2"/>
</dbReference>
<accession>A0A4Y7IPY2</accession>
<dbReference type="CDD" id="cd00143">
    <property type="entry name" value="PP2Cc"/>
    <property type="match status" value="2"/>
</dbReference>
<dbReference type="AlphaFoldDB" id="A0A4Y7IPY2"/>
<dbReference type="Gramene" id="RZC49860">
    <property type="protein sequence ID" value="RZC49860"/>
    <property type="gene ID" value="C5167_018295"/>
</dbReference>
<organism evidence="2 3">
    <name type="scientific">Papaver somniferum</name>
    <name type="common">Opium poppy</name>
    <dbReference type="NCBI Taxonomy" id="3469"/>
    <lineage>
        <taxon>Eukaryota</taxon>
        <taxon>Viridiplantae</taxon>
        <taxon>Streptophyta</taxon>
        <taxon>Embryophyta</taxon>
        <taxon>Tracheophyta</taxon>
        <taxon>Spermatophyta</taxon>
        <taxon>Magnoliopsida</taxon>
        <taxon>Ranunculales</taxon>
        <taxon>Papaveraceae</taxon>
        <taxon>Papaveroideae</taxon>
        <taxon>Papaver</taxon>
    </lineage>
</organism>
<keyword evidence="3" id="KW-1185">Reference proteome</keyword>